<keyword evidence="3" id="KW-0227">DNA damage</keyword>
<dbReference type="PANTHER" id="PTHR28680:SF1">
    <property type="entry name" value="CENTROMERE PROTEIN X"/>
    <property type="match status" value="1"/>
</dbReference>
<evidence type="ECO:0000313" key="8">
    <source>
        <dbReference type="EMBL" id="CAG60334.1"/>
    </source>
</evidence>
<dbReference type="GO" id="GO:0071821">
    <property type="term" value="C:FANCM-MHF complex"/>
    <property type="evidence" value="ECO:0007669"/>
    <property type="project" value="TreeGrafter"/>
</dbReference>
<keyword evidence="7" id="KW-0472">Membrane</keyword>
<sequence length="149" mass="17403">MEGDPSESQRWLGSIKLVGCSVCFACWCSLLWIFLAGWKFDHWNCNYWNCDHWKCEIWKCEIWTIPIMDVPQDTIARVLQVAAFKDKKTRIESDVVDALQRYIDVFAREAVLRSIEHHDASQEGLEQEQDKEITHTDLENIAGLLLLDM</sequence>
<dbReference type="HOGENOM" id="CLU_1749393_0_0_1"/>
<keyword evidence="9" id="KW-1185">Reference proteome</keyword>
<gene>
    <name evidence="8" type="ordered locus">CAGL0I03432g</name>
</gene>
<dbReference type="EMBL" id="CR380955">
    <property type="protein sequence ID" value="CAG60334.1"/>
    <property type="molecule type" value="Genomic_DNA"/>
</dbReference>
<evidence type="ECO:0000256" key="7">
    <source>
        <dbReference type="SAM" id="Phobius"/>
    </source>
</evidence>
<dbReference type="KEGG" id="cgr:2889176"/>
<comment type="subcellular location">
    <subcellularLocation>
        <location evidence="1">Nucleus</location>
    </subcellularLocation>
</comment>
<keyword evidence="7" id="KW-0812">Transmembrane</keyword>
<dbReference type="PANTHER" id="PTHR28680">
    <property type="entry name" value="CENTROMERE PROTEIN X"/>
    <property type="match status" value="1"/>
</dbReference>
<evidence type="ECO:0000256" key="6">
    <source>
        <dbReference type="ARBA" id="ARBA00023242"/>
    </source>
</evidence>
<proteinExistence type="inferred from homology"/>
<keyword evidence="7" id="KW-1133">Transmembrane helix</keyword>
<dbReference type="CDD" id="cd22921">
    <property type="entry name" value="HFD_CENP-X"/>
    <property type="match status" value="1"/>
</dbReference>
<keyword evidence="5" id="KW-0234">DNA repair</keyword>
<protein>
    <recommendedName>
        <fullName evidence="10">MHF histone-fold complex subunit 1</fullName>
    </recommendedName>
</protein>
<dbReference type="eggNOG" id="ENOG502S826">
    <property type="taxonomic scope" value="Eukaryota"/>
</dbReference>
<keyword evidence="4" id="KW-0238">DNA-binding</keyword>
<evidence type="ECO:0000256" key="4">
    <source>
        <dbReference type="ARBA" id="ARBA00023125"/>
    </source>
</evidence>
<evidence type="ECO:0000256" key="5">
    <source>
        <dbReference type="ARBA" id="ARBA00023204"/>
    </source>
</evidence>
<keyword evidence="6" id="KW-0539">Nucleus</keyword>
<dbReference type="InParanoid" id="Q6FQU7"/>
<dbReference type="Gene3D" id="1.10.20.10">
    <property type="entry name" value="Histone, subunit A"/>
    <property type="match status" value="1"/>
</dbReference>
<dbReference type="STRING" id="284593.Q6FQU7"/>
<accession>Q6FQU7</accession>
<reference evidence="8 9" key="1">
    <citation type="journal article" date="2004" name="Nature">
        <title>Genome evolution in yeasts.</title>
        <authorList>
            <consortium name="Genolevures"/>
            <person name="Dujon B."/>
            <person name="Sherman D."/>
            <person name="Fischer G."/>
            <person name="Durrens P."/>
            <person name="Casaregola S."/>
            <person name="Lafontaine I."/>
            <person name="de Montigny J."/>
            <person name="Marck C."/>
            <person name="Neuveglise C."/>
            <person name="Talla E."/>
            <person name="Goffard N."/>
            <person name="Frangeul L."/>
            <person name="Aigle M."/>
            <person name="Anthouard V."/>
            <person name="Babour A."/>
            <person name="Barbe V."/>
            <person name="Barnay S."/>
            <person name="Blanchin S."/>
            <person name="Beckerich J.M."/>
            <person name="Beyne E."/>
            <person name="Bleykasten C."/>
            <person name="Boisrame A."/>
            <person name="Boyer J."/>
            <person name="Cattolico L."/>
            <person name="Confanioleri F."/>
            <person name="de Daruvar A."/>
            <person name="Despons L."/>
            <person name="Fabre E."/>
            <person name="Fairhead C."/>
            <person name="Ferry-Dumazet H."/>
            <person name="Groppi A."/>
            <person name="Hantraye F."/>
            <person name="Hennequin C."/>
            <person name="Jauniaux N."/>
            <person name="Joyet P."/>
            <person name="Kachouri R."/>
            <person name="Kerrest A."/>
            <person name="Koszul R."/>
            <person name="Lemaire M."/>
            <person name="Lesur I."/>
            <person name="Ma L."/>
            <person name="Muller H."/>
            <person name="Nicaud J.M."/>
            <person name="Nikolski M."/>
            <person name="Oztas S."/>
            <person name="Ozier-Kalogeropoulos O."/>
            <person name="Pellenz S."/>
            <person name="Potier S."/>
            <person name="Richard G.F."/>
            <person name="Straub M.L."/>
            <person name="Suleau A."/>
            <person name="Swennene D."/>
            <person name="Tekaia F."/>
            <person name="Wesolowski-Louvel M."/>
            <person name="Westhof E."/>
            <person name="Wirth B."/>
            <person name="Zeniou-Meyer M."/>
            <person name="Zivanovic I."/>
            <person name="Bolotin-Fukuhara M."/>
            <person name="Thierry A."/>
            <person name="Bouchier C."/>
            <person name="Caudron B."/>
            <person name="Scarpelli C."/>
            <person name="Gaillardin C."/>
            <person name="Weissenbach J."/>
            <person name="Wincker P."/>
            <person name="Souciet J.L."/>
        </authorList>
    </citation>
    <scope>NUCLEOTIDE SEQUENCE [LARGE SCALE GENOMIC DNA]</scope>
    <source>
        <strain evidence="9">ATCC 2001 / BCRC 20586 / JCM 3761 / NBRC 0622 / NRRL Y-65 / CBS 138</strain>
    </source>
</reference>
<evidence type="ECO:0008006" key="10">
    <source>
        <dbReference type="Google" id="ProtNLM"/>
    </source>
</evidence>
<comment type="similarity">
    <text evidence="2">Belongs to the CENP-X/MHF2 family.</text>
</comment>
<organism evidence="8 9">
    <name type="scientific">Candida glabrata (strain ATCC 2001 / BCRC 20586 / JCM 3761 / NBRC 0622 / NRRL Y-65 / CBS 138)</name>
    <name type="common">Yeast</name>
    <name type="synonym">Nakaseomyces glabratus</name>
    <dbReference type="NCBI Taxonomy" id="284593"/>
    <lineage>
        <taxon>Eukaryota</taxon>
        <taxon>Fungi</taxon>
        <taxon>Dikarya</taxon>
        <taxon>Ascomycota</taxon>
        <taxon>Saccharomycotina</taxon>
        <taxon>Saccharomycetes</taxon>
        <taxon>Saccharomycetales</taxon>
        <taxon>Saccharomycetaceae</taxon>
        <taxon>Nakaseomyces</taxon>
    </lineage>
</organism>
<dbReference type="GO" id="GO:0046982">
    <property type="term" value="F:protein heterodimerization activity"/>
    <property type="evidence" value="ECO:0007669"/>
    <property type="project" value="InterPro"/>
</dbReference>
<dbReference type="GO" id="GO:0031297">
    <property type="term" value="P:replication fork processing"/>
    <property type="evidence" value="ECO:0007669"/>
    <property type="project" value="TreeGrafter"/>
</dbReference>
<dbReference type="InterPro" id="IPR018552">
    <property type="entry name" value="CENP-X"/>
</dbReference>
<dbReference type="GO" id="GO:0051382">
    <property type="term" value="P:kinetochore assembly"/>
    <property type="evidence" value="ECO:0007669"/>
    <property type="project" value="InterPro"/>
</dbReference>
<dbReference type="InterPro" id="IPR009072">
    <property type="entry name" value="Histone-fold"/>
</dbReference>
<dbReference type="Pfam" id="PF09415">
    <property type="entry name" value="CENP-X"/>
    <property type="match status" value="1"/>
</dbReference>
<feature type="transmembrane region" description="Helical" evidence="7">
    <location>
        <begin position="12"/>
        <end position="35"/>
    </location>
</feature>
<dbReference type="AlphaFoldDB" id="Q6FQU7"/>
<evidence type="ECO:0000256" key="1">
    <source>
        <dbReference type="ARBA" id="ARBA00004123"/>
    </source>
</evidence>
<evidence type="ECO:0000313" key="9">
    <source>
        <dbReference type="Proteomes" id="UP000002428"/>
    </source>
</evidence>
<dbReference type="GO" id="GO:0006281">
    <property type="term" value="P:DNA repair"/>
    <property type="evidence" value="ECO:0007669"/>
    <property type="project" value="UniProtKB-KW"/>
</dbReference>
<evidence type="ECO:0000256" key="2">
    <source>
        <dbReference type="ARBA" id="ARBA00009359"/>
    </source>
</evidence>
<dbReference type="GO" id="GO:0003677">
    <property type="term" value="F:DNA binding"/>
    <property type="evidence" value="ECO:0007669"/>
    <property type="project" value="UniProtKB-KW"/>
</dbReference>
<dbReference type="Proteomes" id="UP000002428">
    <property type="component" value="Chromosome I"/>
</dbReference>
<dbReference type="GO" id="GO:0000712">
    <property type="term" value="P:resolution of meiotic recombination intermediates"/>
    <property type="evidence" value="ECO:0007669"/>
    <property type="project" value="TreeGrafter"/>
</dbReference>
<evidence type="ECO:0000256" key="3">
    <source>
        <dbReference type="ARBA" id="ARBA00022763"/>
    </source>
</evidence>
<name>Q6FQU7_CANGA</name>